<dbReference type="SUPFAM" id="SSF55347">
    <property type="entry name" value="Glyceraldehyde-3-phosphate dehydrogenase-like, C-terminal domain"/>
    <property type="match status" value="1"/>
</dbReference>
<dbReference type="SUPFAM" id="SSF51735">
    <property type="entry name" value="NAD(P)-binding Rossmann-fold domains"/>
    <property type="match status" value="1"/>
</dbReference>
<dbReference type="PANTHER" id="PTHR22604:SF105">
    <property type="entry name" value="TRANS-1,2-DIHYDROBENZENE-1,2-DIOL DEHYDROGENASE"/>
    <property type="match status" value="1"/>
</dbReference>
<dbReference type="STRING" id="52131.GA0061100_11717"/>
<dbReference type="Gene3D" id="3.20.20.100">
    <property type="entry name" value="NADP-dependent oxidoreductase domain"/>
    <property type="match status" value="1"/>
</dbReference>
<feature type="domain" description="GFO/IDH/MocA-like oxidoreductase" evidence="5">
    <location>
        <begin position="135"/>
        <end position="258"/>
    </location>
</feature>
<dbReference type="InterPro" id="IPR023210">
    <property type="entry name" value="NADP_OxRdtase_dom"/>
</dbReference>
<dbReference type="CDD" id="cd19082">
    <property type="entry name" value="AKR_AKR10A1_2"/>
    <property type="match status" value="1"/>
</dbReference>
<evidence type="ECO:0000313" key="6">
    <source>
        <dbReference type="EMBL" id="SCB38487.1"/>
    </source>
</evidence>
<dbReference type="Pfam" id="PF22725">
    <property type="entry name" value="GFO_IDH_MocA_C3"/>
    <property type="match status" value="1"/>
</dbReference>
<proteinExistence type="inferred from homology"/>
<feature type="domain" description="NADP-dependent oxidoreductase" evidence="3">
    <location>
        <begin position="391"/>
        <end position="665"/>
    </location>
</feature>
<dbReference type="InterPro" id="IPR055170">
    <property type="entry name" value="GFO_IDH_MocA-like_dom"/>
</dbReference>
<reference evidence="7" key="1">
    <citation type="submission" date="2016-08" db="EMBL/GenBank/DDBJ databases">
        <authorList>
            <person name="Varghese N."/>
            <person name="Submissions Spin"/>
        </authorList>
    </citation>
    <scope>NUCLEOTIDE SEQUENCE [LARGE SCALE GENOMIC DNA]</scope>
    <source>
        <strain evidence="7">CCBAU 57015</strain>
    </source>
</reference>
<dbReference type="RefSeq" id="WP_075856729.1">
    <property type="nucleotide sequence ID" value="NZ_FMAC01000017.1"/>
</dbReference>
<dbReference type="InterPro" id="IPR036291">
    <property type="entry name" value="NAD(P)-bd_dom_sf"/>
</dbReference>
<dbReference type="EMBL" id="FMAC01000017">
    <property type="protein sequence ID" value="SCB38487.1"/>
    <property type="molecule type" value="Genomic_DNA"/>
</dbReference>
<dbReference type="GO" id="GO:0000166">
    <property type="term" value="F:nucleotide binding"/>
    <property type="evidence" value="ECO:0007669"/>
    <property type="project" value="InterPro"/>
</dbReference>
<protein>
    <submittedName>
        <fullName evidence="6">Predicted dehydrogenase</fullName>
    </submittedName>
</protein>
<organism evidence="6 7">
    <name type="scientific">Rhizobium hainanense</name>
    <dbReference type="NCBI Taxonomy" id="52131"/>
    <lineage>
        <taxon>Bacteria</taxon>
        <taxon>Pseudomonadati</taxon>
        <taxon>Pseudomonadota</taxon>
        <taxon>Alphaproteobacteria</taxon>
        <taxon>Hyphomicrobiales</taxon>
        <taxon>Rhizobiaceae</taxon>
        <taxon>Rhizobium/Agrobacterium group</taxon>
        <taxon>Rhizobium</taxon>
    </lineage>
</organism>
<evidence type="ECO:0000259" key="4">
    <source>
        <dbReference type="Pfam" id="PF01408"/>
    </source>
</evidence>
<accession>A0A1C3WEH8</accession>
<evidence type="ECO:0000259" key="5">
    <source>
        <dbReference type="Pfam" id="PF22725"/>
    </source>
</evidence>
<keyword evidence="7" id="KW-1185">Reference proteome</keyword>
<evidence type="ECO:0000313" key="7">
    <source>
        <dbReference type="Proteomes" id="UP000186228"/>
    </source>
</evidence>
<name>A0A1C3WEH8_9HYPH</name>
<evidence type="ECO:0000256" key="2">
    <source>
        <dbReference type="ARBA" id="ARBA00023002"/>
    </source>
</evidence>
<dbReference type="SUPFAM" id="SSF51430">
    <property type="entry name" value="NAD(P)-linked oxidoreductase"/>
    <property type="match status" value="1"/>
</dbReference>
<dbReference type="AlphaFoldDB" id="A0A1C3WEH8"/>
<evidence type="ECO:0000256" key="1">
    <source>
        <dbReference type="ARBA" id="ARBA00010928"/>
    </source>
</evidence>
<dbReference type="Proteomes" id="UP000186228">
    <property type="component" value="Unassembled WGS sequence"/>
</dbReference>
<dbReference type="PANTHER" id="PTHR22604">
    <property type="entry name" value="OXIDOREDUCTASES"/>
    <property type="match status" value="1"/>
</dbReference>
<evidence type="ECO:0000259" key="3">
    <source>
        <dbReference type="Pfam" id="PF00248"/>
    </source>
</evidence>
<feature type="domain" description="Gfo/Idh/MocA-like oxidoreductase N-terminal" evidence="4">
    <location>
        <begin position="7"/>
        <end position="120"/>
    </location>
</feature>
<dbReference type="Gene3D" id="3.40.50.720">
    <property type="entry name" value="NAD(P)-binding Rossmann-like Domain"/>
    <property type="match status" value="1"/>
</dbReference>
<sequence>MTTETPIRWGIIGPGRIAQTFADGIAHSRSGKLVAIASRNPDKPGLGDGFPGARIVNGYEALLADKEIDAVYIATPHTGHAEWAIKAIRAGKHVLVEKPIALSAFDAEAIYYEAKKAGVFAGEAFMYRVHPQTAKLIELIKSGAIGDLRIIRTSFGFNMGKVNPEHRLFANETAGGGILDVGGYPVSMARLIAGAVDGKPFLDPDKVSGVGHLGQTGVDEWASAVLKFPNDIIAEVSCSIMANQDNTLRIIGSEGRIEVADFWFASGHKGGVGKIQIIKGGETQTIEVKEDRWLYSFEVDAAGDAIRAGQKEFAYPGISWADSIGNLRVLDQWRASIGLEYSVEKAAKRTKNIAGATVAKGNSIPKRSIPGISKPASLVTLGFEFFPNFAAASLTLDAFYEAGGNAFDTAYVYGGGKTESIFGDWHTSRNVPREEIVLIGKGAHSPLCYPDVIAKQLDQSLNRLKTDYVDIYFMHRDNTDVPVGEFVDAMDAEVKAGRIRGIFGGSNWTRARFDEAIAYAQKNGKTAPAALSNNFSLAEMLDPIWAGCVAASDDEWKTWLNAKQIPNFAWSSQGRGFFTDRAGRDKRDEEELVRVWYSDRNFGRRDRAIELAQKLGRNPIHIALAYVVAQPFPVIPLIGPRTIAELEDSLSALDIKLTPEQVKWLEG</sequence>
<dbReference type="InterPro" id="IPR000683">
    <property type="entry name" value="Gfo/Idh/MocA-like_OxRdtase_N"/>
</dbReference>
<gene>
    <name evidence="6" type="ORF">GA0061100_11717</name>
</gene>
<keyword evidence="2" id="KW-0560">Oxidoreductase</keyword>
<dbReference type="InterPro" id="IPR036812">
    <property type="entry name" value="NAD(P)_OxRdtase_dom_sf"/>
</dbReference>
<comment type="similarity">
    <text evidence="1">Belongs to the Gfo/Idh/MocA family.</text>
</comment>
<dbReference type="Pfam" id="PF01408">
    <property type="entry name" value="GFO_IDH_MocA"/>
    <property type="match status" value="1"/>
</dbReference>
<dbReference type="InterPro" id="IPR050984">
    <property type="entry name" value="Gfo/Idh/MocA_domain"/>
</dbReference>
<dbReference type="OrthoDB" id="9774191at2"/>
<dbReference type="GO" id="GO:0016491">
    <property type="term" value="F:oxidoreductase activity"/>
    <property type="evidence" value="ECO:0007669"/>
    <property type="project" value="UniProtKB-KW"/>
</dbReference>
<dbReference type="Pfam" id="PF00248">
    <property type="entry name" value="Aldo_ket_red"/>
    <property type="match status" value="1"/>
</dbReference>
<dbReference type="Gene3D" id="3.30.360.10">
    <property type="entry name" value="Dihydrodipicolinate Reductase, domain 2"/>
    <property type="match status" value="1"/>
</dbReference>